<keyword evidence="3" id="KW-0067">ATP-binding</keyword>
<evidence type="ECO:0000256" key="2">
    <source>
        <dbReference type="ARBA" id="ARBA00022741"/>
    </source>
</evidence>
<dbReference type="PANTHER" id="PTHR11528">
    <property type="entry name" value="HEAT SHOCK PROTEIN 90 FAMILY MEMBER"/>
    <property type="match status" value="1"/>
</dbReference>
<evidence type="ECO:0000256" key="3">
    <source>
        <dbReference type="ARBA" id="ARBA00022840"/>
    </source>
</evidence>
<dbReference type="Gene3D" id="3.30.565.10">
    <property type="entry name" value="Histidine kinase-like ATPase, C-terminal domain"/>
    <property type="match status" value="1"/>
</dbReference>
<dbReference type="GO" id="GO:0016887">
    <property type="term" value="F:ATP hydrolysis activity"/>
    <property type="evidence" value="ECO:0007669"/>
    <property type="project" value="InterPro"/>
</dbReference>
<evidence type="ECO:0008006" key="7">
    <source>
        <dbReference type="Google" id="ProtNLM"/>
    </source>
</evidence>
<protein>
    <recommendedName>
        <fullName evidence="7">Histidine kinase/HSP90-like ATPase domain-containing protein</fullName>
    </recommendedName>
</protein>
<evidence type="ECO:0000256" key="4">
    <source>
        <dbReference type="ARBA" id="ARBA00023186"/>
    </source>
</evidence>
<evidence type="ECO:0000313" key="6">
    <source>
        <dbReference type="Proteomes" id="UP000322667"/>
    </source>
</evidence>
<gene>
    <name evidence="5" type="ORF">ES332_D09G000600v1</name>
</gene>
<reference evidence="5 6" key="1">
    <citation type="submission" date="2019-07" db="EMBL/GenBank/DDBJ databases">
        <title>WGS assembly of Gossypium tomentosum.</title>
        <authorList>
            <person name="Chen Z.J."/>
            <person name="Sreedasyam A."/>
            <person name="Ando A."/>
            <person name="Song Q."/>
            <person name="De L."/>
            <person name="Hulse-Kemp A."/>
            <person name="Ding M."/>
            <person name="Ye W."/>
            <person name="Kirkbride R."/>
            <person name="Jenkins J."/>
            <person name="Plott C."/>
            <person name="Lovell J."/>
            <person name="Lin Y.-M."/>
            <person name="Vaughn R."/>
            <person name="Liu B."/>
            <person name="Li W."/>
            <person name="Simpson S."/>
            <person name="Scheffler B."/>
            <person name="Saski C."/>
            <person name="Grover C."/>
            <person name="Hu G."/>
            <person name="Conover J."/>
            <person name="Carlson J."/>
            <person name="Shu S."/>
            <person name="Boston L."/>
            <person name="Williams M."/>
            <person name="Peterson D."/>
            <person name="Mcgee K."/>
            <person name="Jones D."/>
            <person name="Wendel J."/>
            <person name="Stelly D."/>
            <person name="Grimwood J."/>
            <person name="Schmutz J."/>
        </authorList>
    </citation>
    <scope>NUCLEOTIDE SEQUENCE [LARGE SCALE GENOMIC DNA]</scope>
    <source>
        <strain evidence="5">7179.01</strain>
    </source>
</reference>
<dbReference type="InterPro" id="IPR036890">
    <property type="entry name" value="HATPase_C_sf"/>
</dbReference>
<dbReference type="InterPro" id="IPR001404">
    <property type="entry name" value="Hsp90_fam"/>
</dbReference>
<evidence type="ECO:0000313" key="5">
    <source>
        <dbReference type="EMBL" id="TYH52044.1"/>
    </source>
</evidence>
<name>A0A5D2JBS9_GOSTO</name>
<keyword evidence="4" id="KW-0143">Chaperone</keyword>
<organism evidence="5 6">
    <name type="scientific">Gossypium tomentosum</name>
    <name type="common">Hawaiian cotton</name>
    <name type="synonym">Gossypium sandvicense</name>
    <dbReference type="NCBI Taxonomy" id="34277"/>
    <lineage>
        <taxon>Eukaryota</taxon>
        <taxon>Viridiplantae</taxon>
        <taxon>Streptophyta</taxon>
        <taxon>Embryophyta</taxon>
        <taxon>Tracheophyta</taxon>
        <taxon>Spermatophyta</taxon>
        <taxon>Magnoliopsida</taxon>
        <taxon>eudicotyledons</taxon>
        <taxon>Gunneridae</taxon>
        <taxon>Pentapetalae</taxon>
        <taxon>rosids</taxon>
        <taxon>malvids</taxon>
        <taxon>Malvales</taxon>
        <taxon>Malvaceae</taxon>
        <taxon>Malvoideae</taxon>
        <taxon>Gossypium</taxon>
    </lineage>
</organism>
<dbReference type="GO" id="GO:0051082">
    <property type="term" value="F:unfolded protein binding"/>
    <property type="evidence" value="ECO:0007669"/>
    <property type="project" value="InterPro"/>
</dbReference>
<dbReference type="GO" id="GO:0140662">
    <property type="term" value="F:ATP-dependent protein folding chaperone"/>
    <property type="evidence" value="ECO:0007669"/>
    <property type="project" value="InterPro"/>
</dbReference>
<proteinExistence type="inferred from homology"/>
<accession>A0A5D2JBS9</accession>
<dbReference type="SUPFAM" id="SSF55874">
    <property type="entry name" value="ATPase domain of HSP90 chaperone/DNA topoisomerase II/histidine kinase"/>
    <property type="match status" value="1"/>
</dbReference>
<dbReference type="Proteomes" id="UP000322667">
    <property type="component" value="Chromosome D09"/>
</dbReference>
<dbReference type="EMBL" id="CM017631">
    <property type="protein sequence ID" value="TYH52044.1"/>
    <property type="molecule type" value="Genomic_DNA"/>
</dbReference>
<dbReference type="AlphaFoldDB" id="A0A5D2JBS9"/>
<comment type="similarity">
    <text evidence="1">Belongs to the heat shock protein 90 family.</text>
</comment>
<sequence length="174" mass="19269">MAPILSKSLVTSSLVSLPLINPNKAFNLRNTFVPLNTLNKALSCSRLSLYGHKKVFLRELVSNARDALDKLRFLSVAEPSLLEDSSELEIHIKPDSDNGIITIIGISKFLKALKGNSFENKDLRAYNGLIGQFGVGFYYAFLVAEKVVVSTKSPKSNKQYVWEAIADSSSYVIR</sequence>
<keyword evidence="6" id="KW-1185">Reference proteome</keyword>
<keyword evidence="2" id="KW-0547">Nucleotide-binding</keyword>
<evidence type="ECO:0000256" key="1">
    <source>
        <dbReference type="ARBA" id="ARBA00008239"/>
    </source>
</evidence>
<dbReference type="GO" id="GO:0005524">
    <property type="term" value="F:ATP binding"/>
    <property type="evidence" value="ECO:0007669"/>
    <property type="project" value="UniProtKB-KW"/>
</dbReference>